<organism evidence="2 3">
    <name type="scientific">Bodo saltans</name>
    <name type="common">Flagellated protozoan</name>
    <dbReference type="NCBI Taxonomy" id="75058"/>
    <lineage>
        <taxon>Eukaryota</taxon>
        <taxon>Discoba</taxon>
        <taxon>Euglenozoa</taxon>
        <taxon>Kinetoplastea</taxon>
        <taxon>Metakinetoplastina</taxon>
        <taxon>Eubodonida</taxon>
        <taxon>Bodonidae</taxon>
        <taxon>Bodo</taxon>
    </lineage>
</organism>
<dbReference type="Proteomes" id="UP000051952">
    <property type="component" value="Unassembled WGS sequence"/>
</dbReference>
<evidence type="ECO:0000313" key="2">
    <source>
        <dbReference type="EMBL" id="CUG74885.1"/>
    </source>
</evidence>
<evidence type="ECO:0000256" key="1">
    <source>
        <dbReference type="SAM" id="MobiDB-lite"/>
    </source>
</evidence>
<reference evidence="3" key="1">
    <citation type="submission" date="2015-09" db="EMBL/GenBank/DDBJ databases">
        <authorList>
            <consortium name="Pathogen Informatics"/>
        </authorList>
    </citation>
    <scope>NUCLEOTIDE SEQUENCE [LARGE SCALE GENOMIC DNA]</scope>
    <source>
        <strain evidence="3">Lake Konstanz</strain>
    </source>
</reference>
<accession>A0A0S4J460</accession>
<proteinExistence type="predicted"/>
<dbReference type="EMBL" id="CYKH01000977">
    <property type="protein sequence ID" value="CUG74885.1"/>
    <property type="molecule type" value="Genomic_DNA"/>
</dbReference>
<keyword evidence="3" id="KW-1185">Reference proteome</keyword>
<dbReference type="VEuPathDB" id="TriTrypDB:BSAL_84565"/>
<evidence type="ECO:0000313" key="3">
    <source>
        <dbReference type="Proteomes" id="UP000051952"/>
    </source>
</evidence>
<name>A0A0S4J460_BODSA</name>
<protein>
    <submittedName>
        <fullName evidence="2">Uncharacterized protein</fullName>
    </submittedName>
</protein>
<feature type="region of interest" description="Disordered" evidence="1">
    <location>
        <begin position="48"/>
        <end position="74"/>
    </location>
</feature>
<gene>
    <name evidence="2" type="ORF">BSAL_84565</name>
</gene>
<sequence>MLKSISVEERWKAAQACLDAFGVEAAGVGRSFLERYLGDYANDELVNSERSFRTETPSGLYEGEGEEGNSPNNVRSTAAALPAVLSPLAGELSSDKKEFPCEWATATQLSSGSFLTITLLDCEDNVATTAASKEQQCHMLTLAVQMAILPAVLIFPCPRCIVQWRGRVLLVAASPICSGEPKRASDHTELAVVMAYLSDAFHLSRYFAPKTPEDTSEEILVAGHPSASTRLGRDGRWYLEGLSNLFPHFPPARGASISARRHMLHLRPEAVMAQGAHDSAPRRCGNHKTIWRGSRGRLELYRAHQRSTPQWD</sequence>
<dbReference type="AlphaFoldDB" id="A0A0S4J460"/>